<organism evidence="1">
    <name type="scientific">Oryza brachyantha</name>
    <name type="common">malo sina</name>
    <dbReference type="NCBI Taxonomy" id="4533"/>
    <lineage>
        <taxon>Eukaryota</taxon>
        <taxon>Viridiplantae</taxon>
        <taxon>Streptophyta</taxon>
        <taxon>Embryophyta</taxon>
        <taxon>Tracheophyta</taxon>
        <taxon>Spermatophyta</taxon>
        <taxon>Magnoliopsida</taxon>
        <taxon>Liliopsida</taxon>
        <taxon>Poales</taxon>
        <taxon>Poaceae</taxon>
        <taxon>BOP clade</taxon>
        <taxon>Oryzoideae</taxon>
        <taxon>Oryzeae</taxon>
        <taxon>Oryzinae</taxon>
        <taxon>Oryza</taxon>
    </lineage>
</organism>
<name>J3LCX4_ORYBR</name>
<protein>
    <submittedName>
        <fullName evidence="1">Uncharacterized protein</fullName>
    </submittedName>
</protein>
<proteinExistence type="predicted"/>
<dbReference type="Proteomes" id="UP000006038">
    <property type="component" value="Unassembled WGS sequence"/>
</dbReference>
<sequence length="115" mass="13003">SPTPIPTTHTTPNHDDEICDLLEEFRVSGPPPLSSPNPCSRSPSMEEDVMIYAGDLAYMSTPCPSPPSDVDDLYPYEDPKYTIILHLAFIDDDDINMINEDIYNFRYDHTLPRDA</sequence>
<evidence type="ECO:0000313" key="2">
    <source>
        <dbReference type="Proteomes" id="UP000006038"/>
    </source>
</evidence>
<evidence type="ECO:0000313" key="1">
    <source>
        <dbReference type="EnsemblPlants" id="OB02G24910.1"/>
    </source>
</evidence>
<dbReference type="Gramene" id="OB02G24910.1">
    <property type="protein sequence ID" value="OB02G24910.1"/>
    <property type="gene ID" value="OB02G24910"/>
</dbReference>
<reference evidence="1" key="1">
    <citation type="submission" date="2013-04" db="UniProtKB">
        <authorList>
            <consortium name="EnsemblPlants"/>
        </authorList>
    </citation>
    <scope>IDENTIFICATION</scope>
</reference>
<dbReference type="EnsemblPlants" id="OB02G24910.1">
    <property type="protein sequence ID" value="OB02G24910.1"/>
    <property type="gene ID" value="OB02G24910"/>
</dbReference>
<dbReference type="HOGENOM" id="CLU_116036_0_0_1"/>
<dbReference type="AlphaFoldDB" id="J3LCX4"/>
<keyword evidence="2" id="KW-1185">Reference proteome</keyword>
<accession>J3LCX4</accession>